<organism evidence="6 7">
    <name type="scientific">Nicotiana attenuata</name>
    <name type="common">Coyote tobacco</name>
    <dbReference type="NCBI Taxonomy" id="49451"/>
    <lineage>
        <taxon>Eukaryota</taxon>
        <taxon>Viridiplantae</taxon>
        <taxon>Streptophyta</taxon>
        <taxon>Embryophyta</taxon>
        <taxon>Tracheophyta</taxon>
        <taxon>Spermatophyta</taxon>
        <taxon>Magnoliopsida</taxon>
        <taxon>eudicotyledons</taxon>
        <taxon>Gunneridae</taxon>
        <taxon>Pentapetalae</taxon>
        <taxon>asterids</taxon>
        <taxon>lamiids</taxon>
        <taxon>Solanales</taxon>
        <taxon>Solanaceae</taxon>
        <taxon>Nicotianoideae</taxon>
        <taxon>Nicotianeae</taxon>
        <taxon>Nicotiana</taxon>
    </lineage>
</organism>
<keyword evidence="3" id="KW-0221">Differentiation</keyword>
<gene>
    <name evidence="6" type="primary">FRL5_0</name>
    <name evidence="6" type="ORF">A4A49_22940</name>
</gene>
<feature type="coiled-coil region" evidence="5">
    <location>
        <begin position="143"/>
        <end position="534"/>
    </location>
</feature>
<keyword evidence="5" id="KW-0175">Coiled coil</keyword>
<evidence type="ECO:0000313" key="6">
    <source>
        <dbReference type="EMBL" id="OIT07536.1"/>
    </source>
</evidence>
<comment type="caution">
    <text evidence="6">The sequence shown here is derived from an EMBL/GenBank/DDBJ whole genome shotgun (WGS) entry which is preliminary data.</text>
</comment>
<name>A0A1J6J4E2_NICAT</name>
<dbReference type="EMBL" id="MJEQ01037183">
    <property type="protein sequence ID" value="OIT07536.1"/>
    <property type="molecule type" value="Genomic_DNA"/>
</dbReference>
<dbReference type="GO" id="GO:0009908">
    <property type="term" value="P:flower development"/>
    <property type="evidence" value="ECO:0007669"/>
    <property type="project" value="UniProtKB-KW"/>
</dbReference>
<evidence type="ECO:0000256" key="2">
    <source>
        <dbReference type="ARBA" id="ARBA00022473"/>
    </source>
</evidence>
<evidence type="ECO:0000313" key="7">
    <source>
        <dbReference type="Proteomes" id="UP000187609"/>
    </source>
</evidence>
<dbReference type="PANTHER" id="PTHR31791">
    <property type="entry name" value="FRIGIDA-LIKE PROTEIN 3-RELATED"/>
    <property type="match status" value="1"/>
</dbReference>
<accession>A0A1J6J4E2</accession>
<dbReference type="SUPFAM" id="SSF57997">
    <property type="entry name" value="Tropomyosin"/>
    <property type="match status" value="2"/>
</dbReference>
<dbReference type="STRING" id="49451.A0A1J6J4E2"/>
<proteinExistence type="inferred from homology"/>
<dbReference type="InterPro" id="IPR012474">
    <property type="entry name" value="Frigida"/>
</dbReference>
<dbReference type="Gramene" id="OIT07536">
    <property type="protein sequence ID" value="OIT07536"/>
    <property type="gene ID" value="A4A49_22940"/>
</dbReference>
<keyword evidence="7" id="KW-1185">Reference proteome</keyword>
<feature type="coiled-coil region" evidence="5">
    <location>
        <begin position="581"/>
        <end position="615"/>
    </location>
</feature>
<dbReference type="Gene3D" id="1.10.287.620">
    <property type="entry name" value="Helix Hairpins"/>
    <property type="match status" value="1"/>
</dbReference>
<dbReference type="GO" id="GO:0030154">
    <property type="term" value="P:cell differentiation"/>
    <property type="evidence" value="ECO:0007669"/>
    <property type="project" value="UniProtKB-KW"/>
</dbReference>
<dbReference type="SMR" id="A0A1J6J4E2"/>
<evidence type="ECO:0000256" key="3">
    <source>
        <dbReference type="ARBA" id="ARBA00022782"/>
    </source>
</evidence>
<dbReference type="PANTHER" id="PTHR31791:SF47">
    <property type="entry name" value="INACTIVE FRIGIDA-LIKE PROTEIN 2"/>
    <property type="match status" value="1"/>
</dbReference>
<dbReference type="Proteomes" id="UP000187609">
    <property type="component" value="Unassembled WGS sequence"/>
</dbReference>
<evidence type="ECO:0000256" key="5">
    <source>
        <dbReference type="SAM" id="Coils"/>
    </source>
</evidence>
<comment type="similarity">
    <text evidence="1">Belongs to the Frigida family.</text>
</comment>
<reference evidence="6" key="1">
    <citation type="submission" date="2016-11" db="EMBL/GenBank/DDBJ databases">
        <title>The genome of Nicotiana attenuata.</title>
        <authorList>
            <person name="Xu S."/>
            <person name="Brockmoeller T."/>
            <person name="Gaquerel E."/>
            <person name="Navarro A."/>
            <person name="Kuhl H."/>
            <person name="Gase K."/>
            <person name="Ling Z."/>
            <person name="Zhou W."/>
            <person name="Kreitzer C."/>
            <person name="Stanke M."/>
            <person name="Tang H."/>
            <person name="Lyons E."/>
            <person name="Pandey P."/>
            <person name="Pandey S.P."/>
            <person name="Timmermann B."/>
            <person name="Baldwin I.T."/>
        </authorList>
    </citation>
    <scope>NUCLEOTIDE SEQUENCE [LARGE SCALE GENOMIC DNA]</scope>
    <source>
        <strain evidence="6">UT</strain>
    </source>
</reference>
<evidence type="ECO:0000256" key="1">
    <source>
        <dbReference type="ARBA" id="ARBA00008956"/>
    </source>
</evidence>
<keyword evidence="4" id="KW-0287">Flowering</keyword>
<evidence type="ECO:0000256" key="4">
    <source>
        <dbReference type="ARBA" id="ARBA00023089"/>
    </source>
</evidence>
<protein>
    <submittedName>
        <fullName evidence="6">Frigida-like protein 5</fullName>
    </submittedName>
</protein>
<feature type="coiled-coil region" evidence="5">
    <location>
        <begin position="71"/>
        <end position="105"/>
    </location>
</feature>
<dbReference type="Pfam" id="PF07899">
    <property type="entry name" value="Frigida"/>
    <property type="match status" value="3"/>
</dbReference>
<keyword evidence="2" id="KW-0217">Developmental protein</keyword>
<sequence length="1470" mass="169999">MGVLEKISEALHNNEEKTVELSQKIFKLISEWATLEKDLNLSSKCLKECFNEMESKEMHLGSVQESVAESLKELNAIRESVELKREEVERKEEELELKWKDLSLARKGFAETVKLREEKLNDQEKVVERLWDESWIHHETHALELKDQELAEKMEEIKVKEHNLQSMKKELEDREMGLESLNKELVIKECKLDNVKKELRVKENNLDYVKKELRENENNLQSVKKELMENENNLEPLKKALAVKESRLDGVMKEVRLKESKLEIMKKELREKEINLESMNKELAVKENRLDSMQKEVRVKESKLEILKKELGEKENNVESVNKELAVRENRLEGVKKELREKETNLDSLKKKLTYEENMLDSMKKELQLKGSNLDNVMKELKEKEKNLDFVKKELREEEINVDAVKKELSVKENMLDNMKKELGLKENNLDIVMKELKEKEKNLDFVKKELREKENELESVKKEFKAEADNLIALRKQLESKEVFLSSMKKELEHKEKFHDVMKKKLELHEENLKSFNERLNLRERELDSIQEAYKQRFEELNSKEKKLDSLEEFTKKNYEDFQSEKKIFLVEQGLFEQRMKEVILREERVKDRLEELESREKHFEDRCKELGGKEKQLNAIPSAHIKSEPAEEVALDRVNAIVGNSTVTSFVVIMDGKSLQIFLNEHEKELDLMSDEVFKALQMSPDPAQLVLDAMEGFYPPHLSKGETEFEGSVARRSCILLLEQLIRVSPEIRDFVRGVARNIARDWRVKMKVTKGNQHEILGFLYLLAAYNLVSSFKVDDLMILLEIVAKHDKFAELCGSLGMKQNLPGFVLNLLTQQQHLEAIRYAYAFGLVDQFPSTAILKNYVEYVERNYVNVCEKETCSFEEKIEAIEQRVASISAVIRCILNYKLQSKYPIEHLEECIEVLTRQKEDQAALCAIYEAKTPEQANVNQMGSTNPSSPTGTKALNSASFSARTPSCTLGHSNSMAIILMNMSGEDLQNFLNKHLKEHKLLRSEVFSALLMSLDSGMLVLEALVGFYPPDYQKEEIEFNRNIIRQSCILLLEQFMELLPGIKPEAKLEASKLAFAWKAKMMGEMENHLAILGFLLLVGSYRLASPFDKDELESLYHKVSPLVNTSEICHVLGISNNTSKESKRHKAQGCADESICNNMDMKCEGHDVICNCASSLHRTSDPALLVLDAFRSCHPTKLGRCENFPSVMRSFSDLLDQLSEVSPEIKPHVKAGAIAFAVDWYSTLIGSQLNTSEFLAFVQLLAIYKIIDSFHSDALFGLLEKVQPTERVVTLFKILGLTDKIRCFVQNLINKKQWMVAFTYVYEFDLVNLVSPVMLLRDYVRHSEEIAKQILHAGNSPHRAQMKAMSYEINALRNAVRHIVDRGLQLEYSPSQLQEQIEKLQCQMSNSSQSSSNRNFTAKFRQVKTNKGTCRSAPIAQVRKELMKKRSAPAGDTDFIHRARGKQNLKRHRHLSMRR</sequence>
<dbReference type="OMA" id="WIRHETQ"/>